<sequence>MHSFSLRPLTLAILGVTATSTFAETVNETATLITTHQMSTIVVSAAGFEQDIKNAPASISVVTAEELKKKGIISIADALSEVPGVDVRNGQGKTGGLNIQMRGLNQSYTLILIDGQRQNTSGSIGPNGFGEFSTSFMPPLASIERIEVIRGPMSTLYGSDAMGGIINIITKKVASEWNGNVSVEQNIQENSDIGNNWKTSAVVNGPVIQDKLGIQVRGEFFHRDQSDRLVTPAKTIDEGSQGRDPRTVEANNYAVGTKLTLNVNDNVSTWVDFDHAKQRFDNSDARLGELYEFNRTTGLPSGIGSYKDEIKFLRDRISAGVDAELSLGQWKTFANYVSSEQEGRRLPKGNVPEYNYYSDGTQDRILENKDLTVDSRIISTLGNHKLTAGVEYKDGETIDNSAGNGVAFKQDSWSVFAEDEWNLTDSLAFTFGGRYEDHSAFGGHFTPRAYLVWNTNDQLILKGGISTGYKVPTANDLHNGINGFSSQGRNVTLGNPDLKPEETTNYELGFVYDNLSNFSLATTAFFTQFKDIIISDARVVENCLWAGRPTGQAPANNCMTVGSFDNQQNFSFKGNAGEAESYGVELSAKYEISPSFDVKANYTWLESEITEGENKGNPIENTPRHALNFTGTWYVNDKFTTWLEAEYKSDRVRFIDPDLSDVNVSREIDAVGNKLKAYELFNLGASYKVNNQVTVSGRVNNLLNKDFGDYKSFINSDNEVENAFLYTKTTSGLAGTYIPDRNYWLSVSYDF</sequence>
<evidence type="ECO:0000313" key="16">
    <source>
        <dbReference type="Proteomes" id="UP000293391"/>
    </source>
</evidence>
<keyword evidence="7 11" id="KW-0798">TonB box</keyword>
<dbReference type="PANTHER" id="PTHR30069">
    <property type="entry name" value="TONB-DEPENDENT OUTER MEMBRANE RECEPTOR"/>
    <property type="match status" value="1"/>
</dbReference>
<keyword evidence="4 10" id="KW-0812">Transmembrane</keyword>
<evidence type="ECO:0000256" key="6">
    <source>
        <dbReference type="ARBA" id="ARBA00023065"/>
    </source>
</evidence>
<dbReference type="AlphaFoldDB" id="A0AAJ4P3Z4"/>
<keyword evidence="6" id="KW-0406">Ion transport</keyword>
<dbReference type="InterPro" id="IPR039426">
    <property type="entry name" value="TonB-dep_rcpt-like"/>
</dbReference>
<proteinExistence type="inferred from homology"/>
<evidence type="ECO:0000256" key="11">
    <source>
        <dbReference type="RuleBase" id="RU003357"/>
    </source>
</evidence>
<dbReference type="InterPro" id="IPR000531">
    <property type="entry name" value="Beta-barrel_TonB"/>
</dbReference>
<dbReference type="InterPro" id="IPR037066">
    <property type="entry name" value="Plug_dom_sf"/>
</dbReference>
<reference evidence="15" key="1">
    <citation type="submission" date="2018-10" db="EMBL/GenBank/DDBJ databases">
        <authorList>
            <person name="D'Souza A.W."/>
            <person name="Potter R.F."/>
            <person name="Wallace M."/>
            <person name="Shupe A."/>
            <person name="Patel S."/>
            <person name="Sun S."/>
            <person name="Gul D."/>
            <person name="Kwon J.H."/>
            <person name="Andleeb S."/>
            <person name="Burnham C.-A.D."/>
            <person name="Dantas G."/>
        </authorList>
    </citation>
    <scope>NUCLEOTIDE SEQUENCE</scope>
    <source>
        <strain evidence="15">AL_065</strain>
    </source>
</reference>
<evidence type="ECO:0000256" key="9">
    <source>
        <dbReference type="ARBA" id="ARBA00023237"/>
    </source>
</evidence>
<dbReference type="SUPFAM" id="SSF56935">
    <property type="entry name" value="Porins"/>
    <property type="match status" value="1"/>
</dbReference>
<evidence type="ECO:0000313" key="15">
    <source>
        <dbReference type="EMBL" id="QXR07080.1"/>
    </source>
</evidence>
<dbReference type="EMBL" id="CP078045">
    <property type="protein sequence ID" value="QXR07080.1"/>
    <property type="molecule type" value="Genomic_DNA"/>
</dbReference>
<evidence type="ECO:0000256" key="1">
    <source>
        <dbReference type="ARBA" id="ARBA00004571"/>
    </source>
</evidence>
<dbReference type="InterPro" id="IPR012910">
    <property type="entry name" value="Plug_dom"/>
</dbReference>
<evidence type="ECO:0000256" key="7">
    <source>
        <dbReference type="ARBA" id="ARBA00023077"/>
    </source>
</evidence>
<dbReference type="Proteomes" id="UP000293391">
    <property type="component" value="Chromosome"/>
</dbReference>
<evidence type="ECO:0000256" key="5">
    <source>
        <dbReference type="ARBA" id="ARBA00022729"/>
    </source>
</evidence>
<dbReference type="PANTHER" id="PTHR30069:SF53">
    <property type="entry name" value="COLICIN I RECEPTOR-RELATED"/>
    <property type="match status" value="1"/>
</dbReference>
<dbReference type="Gene3D" id="2.40.170.20">
    <property type="entry name" value="TonB-dependent receptor, beta-barrel domain"/>
    <property type="match status" value="1"/>
</dbReference>
<dbReference type="RefSeq" id="WP_129716351.1">
    <property type="nucleotide sequence ID" value="NZ_CP078045.1"/>
</dbReference>
<dbReference type="PROSITE" id="PS52016">
    <property type="entry name" value="TONB_DEPENDENT_REC_3"/>
    <property type="match status" value="1"/>
</dbReference>
<feature type="signal peptide" evidence="12">
    <location>
        <begin position="1"/>
        <end position="23"/>
    </location>
</feature>
<keyword evidence="9 10" id="KW-0998">Cell outer membrane</keyword>
<feature type="chain" id="PRO_5042593906" evidence="12">
    <location>
        <begin position="24"/>
        <end position="751"/>
    </location>
</feature>
<evidence type="ECO:0000256" key="4">
    <source>
        <dbReference type="ARBA" id="ARBA00022692"/>
    </source>
</evidence>
<feature type="domain" description="TonB-dependent receptor plug" evidence="14">
    <location>
        <begin position="52"/>
        <end position="165"/>
    </location>
</feature>
<name>A0AAJ4P3Z4_ACILW</name>
<dbReference type="Gene3D" id="2.170.130.10">
    <property type="entry name" value="TonB-dependent receptor, plug domain"/>
    <property type="match status" value="1"/>
</dbReference>
<organism evidence="15 16">
    <name type="scientific">Acinetobacter lwoffii</name>
    <dbReference type="NCBI Taxonomy" id="28090"/>
    <lineage>
        <taxon>Bacteria</taxon>
        <taxon>Pseudomonadati</taxon>
        <taxon>Pseudomonadota</taxon>
        <taxon>Gammaproteobacteria</taxon>
        <taxon>Moraxellales</taxon>
        <taxon>Moraxellaceae</taxon>
        <taxon>Acinetobacter</taxon>
    </lineage>
</organism>
<dbReference type="Pfam" id="PF00593">
    <property type="entry name" value="TonB_dep_Rec_b-barrel"/>
    <property type="match status" value="1"/>
</dbReference>
<evidence type="ECO:0000256" key="12">
    <source>
        <dbReference type="SAM" id="SignalP"/>
    </source>
</evidence>
<gene>
    <name evidence="15" type="ORF">EVX74_013570</name>
</gene>
<dbReference type="GO" id="GO:0015344">
    <property type="term" value="F:siderophore uptake transmembrane transporter activity"/>
    <property type="evidence" value="ECO:0007669"/>
    <property type="project" value="TreeGrafter"/>
</dbReference>
<dbReference type="Pfam" id="PF07715">
    <property type="entry name" value="Plug"/>
    <property type="match status" value="1"/>
</dbReference>
<comment type="subcellular location">
    <subcellularLocation>
        <location evidence="1 10">Cell outer membrane</location>
        <topology evidence="1 10">Multi-pass membrane protein</topology>
    </subcellularLocation>
</comment>
<dbReference type="CDD" id="cd01347">
    <property type="entry name" value="ligand_gated_channel"/>
    <property type="match status" value="1"/>
</dbReference>
<keyword evidence="2 10" id="KW-0813">Transport</keyword>
<evidence type="ECO:0000256" key="2">
    <source>
        <dbReference type="ARBA" id="ARBA00022448"/>
    </source>
</evidence>
<evidence type="ECO:0000256" key="8">
    <source>
        <dbReference type="ARBA" id="ARBA00023136"/>
    </source>
</evidence>
<evidence type="ECO:0000259" key="13">
    <source>
        <dbReference type="Pfam" id="PF00593"/>
    </source>
</evidence>
<evidence type="ECO:0000256" key="10">
    <source>
        <dbReference type="PROSITE-ProRule" id="PRU01360"/>
    </source>
</evidence>
<reference evidence="15" key="2">
    <citation type="journal article" date="2019" name="Nat. Commun.">
        <title>Spatiotemporal dynamics of multidrug resistant bacteria on intensive care unit surfaces.</title>
        <authorList>
            <person name="D'Souza A.W."/>
            <person name="Potter R.F."/>
            <person name="Wallace M."/>
            <person name="Shupe A."/>
            <person name="Patel S."/>
            <person name="Sun X."/>
            <person name="Gul D."/>
            <person name="Kwon J.H."/>
            <person name="Andleeb S."/>
            <person name="Burnham C.D."/>
            <person name="Dantas G."/>
        </authorList>
    </citation>
    <scope>NUCLEOTIDE SEQUENCE</scope>
    <source>
        <strain evidence="15">AL_065</strain>
    </source>
</reference>
<keyword evidence="15" id="KW-0675">Receptor</keyword>
<dbReference type="InterPro" id="IPR036942">
    <property type="entry name" value="Beta-barrel_TonB_sf"/>
</dbReference>
<comment type="similarity">
    <text evidence="10 11">Belongs to the TonB-dependent receptor family.</text>
</comment>
<keyword evidence="3 10" id="KW-1134">Transmembrane beta strand</keyword>
<accession>A0AAJ4P3Z4</accession>
<keyword evidence="8 10" id="KW-0472">Membrane</keyword>
<dbReference type="GO" id="GO:0044718">
    <property type="term" value="P:siderophore transmembrane transport"/>
    <property type="evidence" value="ECO:0007669"/>
    <property type="project" value="TreeGrafter"/>
</dbReference>
<keyword evidence="5 12" id="KW-0732">Signal</keyword>
<protein>
    <submittedName>
        <fullName evidence="15">TonB-dependent receptor</fullName>
    </submittedName>
</protein>
<reference evidence="15" key="3">
    <citation type="submission" date="2021-06" db="EMBL/GenBank/DDBJ databases">
        <authorList>
            <person name="Diorio-Toth L."/>
        </authorList>
    </citation>
    <scope>NUCLEOTIDE SEQUENCE</scope>
    <source>
        <strain evidence="15">AL_065</strain>
    </source>
</reference>
<feature type="domain" description="TonB-dependent receptor-like beta-barrel" evidence="13">
    <location>
        <begin position="264"/>
        <end position="702"/>
    </location>
</feature>
<dbReference type="GO" id="GO:0009279">
    <property type="term" value="C:cell outer membrane"/>
    <property type="evidence" value="ECO:0007669"/>
    <property type="project" value="UniProtKB-SubCell"/>
</dbReference>
<evidence type="ECO:0000259" key="14">
    <source>
        <dbReference type="Pfam" id="PF07715"/>
    </source>
</evidence>
<evidence type="ECO:0000256" key="3">
    <source>
        <dbReference type="ARBA" id="ARBA00022452"/>
    </source>
</evidence>